<feature type="transmembrane region" description="Helical" evidence="1">
    <location>
        <begin position="5"/>
        <end position="22"/>
    </location>
</feature>
<evidence type="ECO:0008006" key="4">
    <source>
        <dbReference type="Google" id="ProtNLM"/>
    </source>
</evidence>
<accession>A0A838CW36</accession>
<dbReference type="Proteomes" id="UP000571017">
    <property type="component" value="Unassembled WGS sequence"/>
</dbReference>
<feature type="transmembrane region" description="Helical" evidence="1">
    <location>
        <begin position="58"/>
        <end position="75"/>
    </location>
</feature>
<keyword evidence="3" id="KW-1185">Reference proteome</keyword>
<dbReference type="AlphaFoldDB" id="A0A838CW36"/>
<keyword evidence="1" id="KW-0472">Membrane</keyword>
<dbReference type="RefSeq" id="WP_181473212.1">
    <property type="nucleotide sequence ID" value="NZ_JACEFG010000003.1"/>
</dbReference>
<name>A0A838CW36_9BACI</name>
<evidence type="ECO:0000256" key="1">
    <source>
        <dbReference type="SAM" id="Phobius"/>
    </source>
</evidence>
<reference evidence="2 3" key="1">
    <citation type="journal article" date="2004" name="Extremophiles">
        <title>Halobacillus locisalis sp. nov., a halophilic bacterium isolated from a marine solar saltern of the Yellow Sea in Korea.</title>
        <authorList>
            <person name="Yoon J.H."/>
            <person name="Kang K.H."/>
            <person name="Oh T.K."/>
            <person name="Park Y.H."/>
        </authorList>
    </citation>
    <scope>NUCLEOTIDE SEQUENCE [LARGE SCALE GENOMIC DNA]</scope>
    <source>
        <strain evidence="2 3">KCTC 3788</strain>
    </source>
</reference>
<protein>
    <recommendedName>
        <fullName evidence="4">DUF3953 domain-containing protein</fullName>
    </recommendedName>
</protein>
<organism evidence="2 3">
    <name type="scientific">Halobacillus locisalis</name>
    <dbReference type="NCBI Taxonomy" id="220753"/>
    <lineage>
        <taxon>Bacteria</taxon>
        <taxon>Bacillati</taxon>
        <taxon>Bacillota</taxon>
        <taxon>Bacilli</taxon>
        <taxon>Bacillales</taxon>
        <taxon>Bacillaceae</taxon>
        <taxon>Halobacillus</taxon>
    </lineage>
</organism>
<feature type="transmembrane region" description="Helical" evidence="1">
    <location>
        <begin position="28"/>
        <end position="46"/>
    </location>
</feature>
<keyword evidence="1" id="KW-0812">Transmembrane</keyword>
<evidence type="ECO:0000313" key="2">
    <source>
        <dbReference type="EMBL" id="MBA2176180.1"/>
    </source>
</evidence>
<comment type="caution">
    <text evidence="2">The sequence shown here is derived from an EMBL/GenBank/DDBJ whole genome shotgun (WGS) entry which is preliminary data.</text>
</comment>
<keyword evidence="1" id="KW-1133">Transmembrane helix</keyword>
<evidence type="ECO:0000313" key="3">
    <source>
        <dbReference type="Proteomes" id="UP000571017"/>
    </source>
</evidence>
<proteinExistence type="predicted"/>
<gene>
    <name evidence="2" type="ORF">H0266_14885</name>
</gene>
<dbReference type="EMBL" id="JACEFG010000003">
    <property type="protein sequence ID" value="MBA2176180.1"/>
    <property type="molecule type" value="Genomic_DNA"/>
</dbReference>
<sequence>MRRVTGVVLILLAGVFFYHIFIDRLSDTLLNFVNGIVFLNTGLIMLQGEDKRKITGTAALLVSLLAFGLFFVEVWKGSPIF</sequence>